<dbReference type="GeneID" id="27336231"/>
<keyword evidence="3 5" id="KW-1133">Transmembrane helix</keyword>
<dbReference type="VEuPathDB" id="FungiDB:PV08_09148"/>
<evidence type="ECO:0000256" key="4">
    <source>
        <dbReference type="ARBA" id="ARBA00023136"/>
    </source>
</evidence>
<feature type="transmembrane region" description="Helical" evidence="5">
    <location>
        <begin position="351"/>
        <end position="376"/>
    </location>
</feature>
<dbReference type="PANTHER" id="PTHR23502:SF50">
    <property type="entry name" value="TRANSPORTER, PUTATIVE (AFU_ORTHOLOGUE AFUA_5G00430)-RELATED"/>
    <property type="match status" value="1"/>
</dbReference>
<keyword evidence="4 5" id="KW-0472">Membrane</keyword>
<dbReference type="AlphaFoldDB" id="A0A0D2AZJ7"/>
<evidence type="ECO:0000313" key="8">
    <source>
        <dbReference type="Proteomes" id="UP000053328"/>
    </source>
</evidence>
<keyword evidence="8" id="KW-1185">Reference proteome</keyword>
<dbReference type="Gene3D" id="1.20.1250.20">
    <property type="entry name" value="MFS general substrate transporter like domains"/>
    <property type="match status" value="1"/>
</dbReference>
<gene>
    <name evidence="7" type="ORF">PV08_09148</name>
</gene>
<feature type="transmembrane region" description="Helical" evidence="5">
    <location>
        <begin position="534"/>
        <end position="555"/>
    </location>
</feature>
<proteinExistence type="predicted"/>
<accession>A0A0D2AZJ7</accession>
<feature type="transmembrane region" description="Helical" evidence="5">
    <location>
        <begin position="150"/>
        <end position="167"/>
    </location>
</feature>
<dbReference type="Proteomes" id="UP000053328">
    <property type="component" value="Unassembled WGS sequence"/>
</dbReference>
<evidence type="ECO:0000256" key="3">
    <source>
        <dbReference type="ARBA" id="ARBA00022989"/>
    </source>
</evidence>
<evidence type="ECO:0000256" key="1">
    <source>
        <dbReference type="ARBA" id="ARBA00004141"/>
    </source>
</evidence>
<dbReference type="SUPFAM" id="SSF103473">
    <property type="entry name" value="MFS general substrate transporter"/>
    <property type="match status" value="1"/>
</dbReference>
<dbReference type="PANTHER" id="PTHR23502">
    <property type="entry name" value="MAJOR FACILITATOR SUPERFAMILY"/>
    <property type="match status" value="1"/>
</dbReference>
<dbReference type="STRING" id="91928.A0A0D2AZJ7"/>
<reference evidence="7 8" key="1">
    <citation type="submission" date="2015-01" db="EMBL/GenBank/DDBJ databases">
        <title>The Genome Sequence of Exophiala spinifera CBS89968.</title>
        <authorList>
            <consortium name="The Broad Institute Genomics Platform"/>
            <person name="Cuomo C."/>
            <person name="de Hoog S."/>
            <person name="Gorbushina A."/>
            <person name="Stielow B."/>
            <person name="Teixiera M."/>
            <person name="Abouelleil A."/>
            <person name="Chapman S.B."/>
            <person name="Priest M."/>
            <person name="Young S.K."/>
            <person name="Wortman J."/>
            <person name="Nusbaum C."/>
            <person name="Birren B."/>
        </authorList>
    </citation>
    <scope>NUCLEOTIDE SEQUENCE [LARGE SCALE GENOMIC DNA]</scope>
    <source>
        <strain evidence="7 8">CBS 89968</strain>
    </source>
</reference>
<feature type="transmembrane region" description="Helical" evidence="5">
    <location>
        <begin position="125"/>
        <end position="143"/>
    </location>
</feature>
<feature type="transmembrane region" description="Helical" evidence="5">
    <location>
        <begin position="465"/>
        <end position="487"/>
    </location>
</feature>
<feature type="transmembrane region" description="Helical" evidence="5">
    <location>
        <begin position="440"/>
        <end position="459"/>
    </location>
</feature>
<dbReference type="InterPro" id="IPR036259">
    <property type="entry name" value="MFS_trans_sf"/>
</dbReference>
<evidence type="ECO:0000313" key="7">
    <source>
        <dbReference type="EMBL" id="KIW11875.1"/>
    </source>
</evidence>
<evidence type="ECO:0000256" key="2">
    <source>
        <dbReference type="ARBA" id="ARBA00022692"/>
    </source>
</evidence>
<dbReference type="OrthoDB" id="5215911at2759"/>
<dbReference type="PROSITE" id="PS50850">
    <property type="entry name" value="MFS"/>
    <property type="match status" value="1"/>
</dbReference>
<protein>
    <recommendedName>
        <fullName evidence="6">Major facilitator superfamily (MFS) profile domain-containing protein</fullName>
    </recommendedName>
</protein>
<dbReference type="Pfam" id="PF07690">
    <property type="entry name" value="MFS_1"/>
    <property type="match status" value="1"/>
</dbReference>
<feature type="transmembrane region" description="Helical" evidence="5">
    <location>
        <begin position="179"/>
        <end position="201"/>
    </location>
</feature>
<feature type="domain" description="Major facilitator superfamily (MFS) profile" evidence="6">
    <location>
        <begin position="84"/>
        <end position="557"/>
    </location>
</feature>
<keyword evidence="2 5" id="KW-0812">Transmembrane</keyword>
<sequence length="580" mass="64365">MNAMDSSAHEPEREPSFWAPGTMRLQDCKTLAFGNRSQAYAVTRADDCAGLKVQRSGQRVILHPIPTSDPNDPLNWSSWRKTVNFALVLFYVFMTFVELDIGFTAWDAYVTELGFDYDLLNGAAATNYAGLALGCIVLVPLVHKYGRRSMYIFSTALQLASCVWFAKTYSTGDLFGSNVISGIGGAISETIVQITIADLFFVHHHAAMNAWYWFATLAGAFLGPVASGYIVVGQGWRWMFWWCVIFFAINLILIIFFFEESKYVSVFVGHATPREGEPEETSPNEGGISVDDNRARMEAQEAKQAEPMPVVERTPAEVEIDPTIPMKTYRQRMSLITKTDDSLLQNFYQPIVVLFSFPAIAYTAITYGSLLAWFAIMTSVQATYLFYEPYNFSAAGVGLMNLAPFIGTIPGTLYGGWLNDKSIMWLSKRNNGIYEPEMRLWLALPSALITPAGLLMFGIGLNNGVAWPVLAVGYGIFGFGWVVAGDIALSYSMDCYQDIIGNALVGVVFTRNAFSVLVLFTLTPWINGMGLQNMHVLVAVLCFAILLLPIPLIIWGKKARIATAKLYKKMASRQPTHRAQ</sequence>
<feature type="transmembrane region" description="Helical" evidence="5">
    <location>
        <begin position="210"/>
        <end position="232"/>
    </location>
</feature>
<dbReference type="InterPro" id="IPR020846">
    <property type="entry name" value="MFS_dom"/>
</dbReference>
<dbReference type="RefSeq" id="XP_016232091.1">
    <property type="nucleotide sequence ID" value="XM_016383468.1"/>
</dbReference>
<comment type="subcellular location">
    <subcellularLocation>
        <location evidence="1">Membrane</location>
        <topology evidence="1">Multi-pass membrane protein</topology>
    </subcellularLocation>
</comment>
<feature type="transmembrane region" description="Helical" evidence="5">
    <location>
        <begin position="396"/>
        <end position="419"/>
    </location>
</feature>
<dbReference type="HOGENOM" id="CLU_008455_13_3_1"/>
<feature type="transmembrane region" description="Helical" evidence="5">
    <location>
        <begin position="238"/>
        <end position="258"/>
    </location>
</feature>
<dbReference type="InterPro" id="IPR011701">
    <property type="entry name" value="MFS"/>
</dbReference>
<feature type="transmembrane region" description="Helical" evidence="5">
    <location>
        <begin position="85"/>
        <end position="105"/>
    </location>
</feature>
<name>A0A0D2AZJ7_9EURO</name>
<evidence type="ECO:0000256" key="5">
    <source>
        <dbReference type="SAM" id="Phobius"/>
    </source>
</evidence>
<dbReference type="GO" id="GO:0005886">
    <property type="term" value="C:plasma membrane"/>
    <property type="evidence" value="ECO:0007669"/>
    <property type="project" value="TreeGrafter"/>
</dbReference>
<evidence type="ECO:0000259" key="6">
    <source>
        <dbReference type="PROSITE" id="PS50850"/>
    </source>
</evidence>
<dbReference type="GO" id="GO:0022857">
    <property type="term" value="F:transmembrane transporter activity"/>
    <property type="evidence" value="ECO:0007669"/>
    <property type="project" value="InterPro"/>
</dbReference>
<organism evidence="7 8">
    <name type="scientific">Exophiala spinifera</name>
    <dbReference type="NCBI Taxonomy" id="91928"/>
    <lineage>
        <taxon>Eukaryota</taxon>
        <taxon>Fungi</taxon>
        <taxon>Dikarya</taxon>
        <taxon>Ascomycota</taxon>
        <taxon>Pezizomycotina</taxon>
        <taxon>Eurotiomycetes</taxon>
        <taxon>Chaetothyriomycetidae</taxon>
        <taxon>Chaetothyriales</taxon>
        <taxon>Herpotrichiellaceae</taxon>
        <taxon>Exophiala</taxon>
    </lineage>
</organism>
<feature type="transmembrane region" description="Helical" evidence="5">
    <location>
        <begin position="499"/>
        <end position="522"/>
    </location>
</feature>
<dbReference type="EMBL" id="KN847498">
    <property type="protein sequence ID" value="KIW11875.1"/>
    <property type="molecule type" value="Genomic_DNA"/>
</dbReference>